<dbReference type="Pfam" id="PF13966">
    <property type="entry name" value="zf-RVT"/>
    <property type="match status" value="1"/>
</dbReference>
<dbReference type="OrthoDB" id="1000288at2759"/>
<proteinExistence type="predicted"/>
<name>A0A8J6CVE2_9ROSI</name>
<protein>
    <recommendedName>
        <fullName evidence="1">Reverse transcriptase zinc-binding domain-containing protein</fullName>
    </recommendedName>
</protein>
<evidence type="ECO:0000313" key="2">
    <source>
        <dbReference type="EMBL" id="KAG8481388.1"/>
    </source>
</evidence>
<evidence type="ECO:0000313" key="3">
    <source>
        <dbReference type="Proteomes" id="UP000701853"/>
    </source>
</evidence>
<keyword evidence="3" id="KW-1185">Reference proteome</keyword>
<dbReference type="AlphaFoldDB" id="A0A8J6CVE2"/>
<organism evidence="2 3">
    <name type="scientific">Gossypium anomalum</name>
    <dbReference type="NCBI Taxonomy" id="47600"/>
    <lineage>
        <taxon>Eukaryota</taxon>
        <taxon>Viridiplantae</taxon>
        <taxon>Streptophyta</taxon>
        <taxon>Embryophyta</taxon>
        <taxon>Tracheophyta</taxon>
        <taxon>Spermatophyta</taxon>
        <taxon>Magnoliopsida</taxon>
        <taxon>eudicotyledons</taxon>
        <taxon>Gunneridae</taxon>
        <taxon>Pentapetalae</taxon>
        <taxon>rosids</taxon>
        <taxon>malvids</taxon>
        <taxon>Malvales</taxon>
        <taxon>Malvaceae</taxon>
        <taxon>Malvoideae</taxon>
        <taxon>Gossypium</taxon>
    </lineage>
</organism>
<evidence type="ECO:0000259" key="1">
    <source>
        <dbReference type="Pfam" id="PF13966"/>
    </source>
</evidence>
<dbReference type="Proteomes" id="UP000701853">
    <property type="component" value="Chromosome 10"/>
</dbReference>
<dbReference type="InterPro" id="IPR026960">
    <property type="entry name" value="RVT-Znf"/>
</dbReference>
<dbReference type="EMBL" id="JAHUZN010000010">
    <property type="protein sequence ID" value="KAG8481388.1"/>
    <property type="molecule type" value="Genomic_DNA"/>
</dbReference>
<accession>A0A8J6CVE2</accession>
<gene>
    <name evidence="2" type="ORF">CXB51_026145</name>
</gene>
<sequence>MGGPGIRYLRLFNLALLGRQVWRLINNKDSLCFKVPSSKYFPEGNIFKAKKEDKASFTWSSIAAGAKVLKDGFGWQGMEGLNWETIRRDSLNQNVMCVKDLWLEDRRSWNVKKVKSVYGHDWGDKICNIPIGDEGQDDKVIWFHNPRGCFTSKFAYSWLLLKEIGYGPHRFFWKAIWKLDTLPKVRVFTWRVGHEILPTNEKIASIRHGFDKGCPRCGAETETLLHSLKDCPTSRAVLSLSGWPESTISKKYDHCIDWLEDMMRVLDRRAMVDLMGKEEEAKIIWERASTLNKEFRICNSINEPLLSQNSAGQKWKKPSKGFIKINFDATVGENRIAYGMIIRDDEGFVLGGVGLYRVKAVGGRG</sequence>
<reference evidence="2 3" key="1">
    <citation type="journal article" date="2021" name="bioRxiv">
        <title>The Gossypium anomalum genome as a resource for cotton improvement and evolutionary analysis of hybrid incompatibility.</title>
        <authorList>
            <person name="Grover C.E."/>
            <person name="Yuan D."/>
            <person name="Arick M.A."/>
            <person name="Miller E.R."/>
            <person name="Hu G."/>
            <person name="Peterson D.G."/>
            <person name="Wendel J.F."/>
            <person name="Udall J.A."/>
        </authorList>
    </citation>
    <scope>NUCLEOTIDE SEQUENCE [LARGE SCALE GENOMIC DNA]</scope>
    <source>
        <strain evidence="2">JFW-Udall</strain>
        <tissue evidence="2">Leaf</tissue>
    </source>
</reference>
<comment type="caution">
    <text evidence="2">The sequence shown here is derived from an EMBL/GenBank/DDBJ whole genome shotgun (WGS) entry which is preliminary data.</text>
</comment>
<feature type="domain" description="Reverse transcriptase zinc-binding" evidence="1">
    <location>
        <begin position="150"/>
        <end position="236"/>
    </location>
</feature>